<proteinExistence type="inferred from homology"/>
<organism evidence="11 12">
    <name type="scientific">Zooshikella ganghwensis</name>
    <dbReference type="NCBI Taxonomy" id="202772"/>
    <lineage>
        <taxon>Bacteria</taxon>
        <taxon>Pseudomonadati</taxon>
        <taxon>Pseudomonadota</taxon>
        <taxon>Gammaproteobacteria</taxon>
        <taxon>Oceanospirillales</taxon>
        <taxon>Zooshikellaceae</taxon>
        <taxon>Zooshikella</taxon>
    </lineage>
</organism>
<feature type="binding site" evidence="9">
    <location>
        <position position="97"/>
    </location>
    <ligand>
        <name>substrate</name>
    </ligand>
</feature>
<accession>A0A4P9VNF5</accession>
<dbReference type="NCBIfam" id="TIGR01935">
    <property type="entry name" value="NOT-MenG"/>
    <property type="match status" value="1"/>
</dbReference>
<dbReference type="PANTHER" id="PTHR33254:SF4">
    <property type="entry name" value="4-HYDROXY-4-METHYL-2-OXOGLUTARATE ALDOLASE 3-RELATED"/>
    <property type="match status" value="1"/>
</dbReference>
<keyword evidence="6 10" id="KW-0456">Lyase</keyword>
<feature type="binding site" evidence="9">
    <location>
        <begin position="75"/>
        <end position="78"/>
    </location>
    <ligand>
        <name>substrate</name>
    </ligand>
</feature>
<feature type="binding site" evidence="9">
    <location>
        <position position="98"/>
    </location>
    <ligand>
        <name>Mg(2+)</name>
        <dbReference type="ChEBI" id="CHEBI:18420"/>
    </ligand>
</feature>
<evidence type="ECO:0000256" key="10">
    <source>
        <dbReference type="RuleBase" id="RU004338"/>
    </source>
</evidence>
<dbReference type="EC" id="4.1.3.17" evidence="10"/>
<reference evidence="11 12" key="1">
    <citation type="submission" date="2017-04" db="EMBL/GenBank/DDBJ databases">
        <title>Draft genome sequence of Zooshikella ganghwensis VG4 isolated from Red Sea sediments.</title>
        <authorList>
            <person name="Rehman Z."/>
            <person name="Alam I."/>
            <person name="Kamau A."/>
            <person name="Bajic V."/>
            <person name="Leiknes T."/>
        </authorList>
    </citation>
    <scope>NUCLEOTIDE SEQUENCE [LARGE SCALE GENOMIC DNA]</scope>
    <source>
        <strain evidence="11 12">VG4</strain>
    </source>
</reference>
<gene>
    <name evidence="11" type="ORF">B9G39_12320</name>
</gene>
<dbReference type="PANTHER" id="PTHR33254">
    <property type="entry name" value="4-HYDROXY-4-METHYL-2-OXOGLUTARATE ALDOLASE 3-RELATED"/>
    <property type="match status" value="1"/>
</dbReference>
<dbReference type="GO" id="GO:0051252">
    <property type="term" value="P:regulation of RNA metabolic process"/>
    <property type="evidence" value="ECO:0007669"/>
    <property type="project" value="InterPro"/>
</dbReference>
<evidence type="ECO:0000256" key="6">
    <source>
        <dbReference type="ARBA" id="ARBA00023239"/>
    </source>
</evidence>
<dbReference type="GO" id="GO:0046872">
    <property type="term" value="F:metal ion binding"/>
    <property type="evidence" value="ECO:0007669"/>
    <property type="project" value="UniProtKB-KW"/>
</dbReference>
<comment type="function">
    <text evidence="7 10">Catalyzes the aldol cleavage of 4-hydroxy-4-methyl-2-oxoglutarate (HMG) into 2 molecules of pyruvate. Also contains a secondary oxaloacetate (OAA) decarboxylase activity due to the common pyruvate enolate transition state formed following C-C bond cleavage in the retro-aldol and decarboxylation reactions.</text>
</comment>
<keyword evidence="12" id="KW-1185">Reference proteome</keyword>
<dbReference type="GO" id="GO:0008948">
    <property type="term" value="F:oxaloacetate decarboxylase activity"/>
    <property type="evidence" value="ECO:0007669"/>
    <property type="project" value="UniProtKB-EC"/>
</dbReference>
<dbReference type="Pfam" id="PF03737">
    <property type="entry name" value="RraA-like"/>
    <property type="match status" value="1"/>
</dbReference>
<evidence type="ECO:0000256" key="3">
    <source>
        <dbReference type="ARBA" id="ARBA00008621"/>
    </source>
</evidence>
<evidence type="ECO:0000313" key="11">
    <source>
        <dbReference type="EMBL" id="RDH44169.1"/>
    </source>
</evidence>
<comment type="catalytic activity">
    <reaction evidence="8 10">
        <text>oxaloacetate + H(+) = pyruvate + CO2</text>
        <dbReference type="Rhea" id="RHEA:15641"/>
        <dbReference type="ChEBI" id="CHEBI:15361"/>
        <dbReference type="ChEBI" id="CHEBI:15378"/>
        <dbReference type="ChEBI" id="CHEBI:16452"/>
        <dbReference type="ChEBI" id="CHEBI:16526"/>
        <dbReference type="EC" id="4.1.1.112"/>
    </reaction>
</comment>
<evidence type="ECO:0000256" key="2">
    <source>
        <dbReference type="ARBA" id="ARBA00001968"/>
    </source>
</evidence>
<dbReference type="RefSeq" id="WP_094787377.1">
    <property type="nucleotide sequence ID" value="NZ_NDXW01000001.1"/>
</dbReference>
<dbReference type="AlphaFoldDB" id="A0A4P9VNF5"/>
<evidence type="ECO:0000256" key="5">
    <source>
        <dbReference type="ARBA" id="ARBA00022723"/>
    </source>
</evidence>
<keyword evidence="9" id="KW-0460">Magnesium</keyword>
<protein>
    <recommendedName>
        <fullName evidence="10">4-hydroxy-4-methyl-2-oxoglutarate aldolase</fullName>
        <shortName evidence="10">HMG aldolase</shortName>
        <ecNumber evidence="10">4.1.1.112</ecNumber>
        <ecNumber evidence="10">4.1.3.17</ecNumber>
    </recommendedName>
    <alternativeName>
        <fullName evidence="10">Oxaloacetate decarboxylase</fullName>
    </alternativeName>
</protein>
<dbReference type="EC" id="4.1.1.112" evidence="10"/>
<sequence length="175" mass="18656">MLFSTPDLCDQYDTLLQVIPPALKHFGGQTAFFGEIVTAKCFEDNSTVKSTLAEPGTGRVLVVDGGGSMRCALLGDQIATCAVENRWAGIIIYGCVRDVTILSTLPIGIMALAAHPRKSIRRGEGQKQLNINFAGASIQPGNYVYADENGAVVSAEKLPLTEKTSLAEKAPLDSR</sequence>
<evidence type="ECO:0000313" key="12">
    <source>
        <dbReference type="Proteomes" id="UP000257039"/>
    </source>
</evidence>
<dbReference type="NCBIfam" id="NF006875">
    <property type="entry name" value="PRK09372.1"/>
    <property type="match status" value="1"/>
</dbReference>
<comment type="catalytic activity">
    <reaction evidence="1 10">
        <text>4-hydroxy-4-methyl-2-oxoglutarate = 2 pyruvate</text>
        <dbReference type="Rhea" id="RHEA:22748"/>
        <dbReference type="ChEBI" id="CHEBI:15361"/>
        <dbReference type="ChEBI" id="CHEBI:58276"/>
        <dbReference type="EC" id="4.1.3.17"/>
    </reaction>
</comment>
<evidence type="ECO:0000256" key="9">
    <source>
        <dbReference type="PIRSR" id="PIRSR605493-1"/>
    </source>
</evidence>
<dbReference type="Proteomes" id="UP000257039">
    <property type="component" value="Unassembled WGS sequence"/>
</dbReference>
<comment type="similarity">
    <text evidence="3 10">Belongs to the class II aldolase/RraA-like family.</text>
</comment>
<comment type="cofactor">
    <cofactor evidence="2 10">
        <name>a divalent metal cation</name>
        <dbReference type="ChEBI" id="CHEBI:60240"/>
    </cofactor>
</comment>
<comment type="caution">
    <text evidence="11">The sequence shown here is derived from an EMBL/GenBank/DDBJ whole genome shotgun (WGS) entry which is preliminary data.</text>
</comment>
<dbReference type="InterPro" id="IPR036704">
    <property type="entry name" value="RraA/RraA-like_sf"/>
</dbReference>
<dbReference type="SUPFAM" id="SSF89562">
    <property type="entry name" value="RraA-like"/>
    <property type="match status" value="1"/>
</dbReference>
<dbReference type="InterPro" id="IPR010203">
    <property type="entry name" value="RraA"/>
</dbReference>
<evidence type="ECO:0000256" key="8">
    <source>
        <dbReference type="ARBA" id="ARBA00047973"/>
    </source>
</evidence>
<comment type="subunit">
    <text evidence="4 10">Homotrimer.</text>
</comment>
<name>A0A4P9VNF5_9GAMM</name>
<dbReference type="CDD" id="cd16841">
    <property type="entry name" value="RraA_family"/>
    <property type="match status" value="1"/>
</dbReference>
<keyword evidence="5 9" id="KW-0479">Metal-binding</keyword>
<dbReference type="EMBL" id="NDXW01000001">
    <property type="protein sequence ID" value="RDH44169.1"/>
    <property type="molecule type" value="Genomic_DNA"/>
</dbReference>
<dbReference type="GO" id="GO:0008428">
    <property type="term" value="F:ribonuclease inhibitor activity"/>
    <property type="evidence" value="ECO:0007669"/>
    <property type="project" value="InterPro"/>
</dbReference>
<dbReference type="Gene3D" id="3.50.30.40">
    <property type="entry name" value="Ribonuclease E inhibitor RraA/RraA-like"/>
    <property type="match status" value="1"/>
</dbReference>
<evidence type="ECO:0000256" key="7">
    <source>
        <dbReference type="ARBA" id="ARBA00025046"/>
    </source>
</evidence>
<evidence type="ECO:0000256" key="4">
    <source>
        <dbReference type="ARBA" id="ARBA00011233"/>
    </source>
</evidence>
<comment type="cofactor">
    <cofactor evidence="9">
        <name>Mg(2+)</name>
        <dbReference type="ChEBI" id="CHEBI:18420"/>
    </cofactor>
</comment>
<evidence type="ECO:0000256" key="1">
    <source>
        <dbReference type="ARBA" id="ARBA00001342"/>
    </source>
</evidence>
<dbReference type="GO" id="GO:0047443">
    <property type="term" value="F:4-hydroxy-4-methyl-2-oxoglutarate aldolase activity"/>
    <property type="evidence" value="ECO:0007669"/>
    <property type="project" value="UniProtKB-EC"/>
</dbReference>
<dbReference type="NCBIfam" id="NF009134">
    <property type="entry name" value="PRK12487.1"/>
    <property type="match status" value="1"/>
</dbReference>
<dbReference type="InterPro" id="IPR005493">
    <property type="entry name" value="RraA/RraA-like"/>
</dbReference>